<dbReference type="eggNOG" id="COG4387">
    <property type="taxonomic scope" value="Bacteria"/>
</dbReference>
<gene>
    <name evidence="1" type="ORF">HMPREF2130_06640</name>
</gene>
<name>A0A095Z7Z9_9BURK</name>
<dbReference type="InterPro" id="IPR009752">
    <property type="entry name" value="Phage_Mu_GpJ"/>
</dbReference>
<protein>
    <recommendedName>
        <fullName evidence="3">Mu-like prophage FluMu protein gp36</fullName>
    </recommendedName>
</protein>
<dbReference type="EMBL" id="JRNI01000024">
    <property type="protein sequence ID" value="KGF30491.1"/>
    <property type="molecule type" value="Genomic_DNA"/>
</dbReference>
<dbReference type="Pfam" id="PF07030">
    <property type="entry name" value="Phage_Mu_Gp36"/>
    <property type="match status" value="1"/>
</dbReference>
<keyword evidence="2" id="KW-1185">Reference proteome</keyword>
<dbReference type="OrthoDB" id="9812088at2"/>
<organism evidence="1 2">
    <name type="scientific">Oligella urethralis DNF00040</name>
    <dbReference type="NCBI Taxonomy" id="1401065"/>
    <lineage>
        <taxon>Bacteria</taxon>
        <taxon>Pseudomonadati</taxon>
        <taxon>Pseudomonadota</taxon>
        <taxon>Betaproteobacteria</taxon>
        <taxon>Burkholderiales</taxon>
        <taxon>Alcaligenaceae</taxon>
        <taxon>Oligella</taxon>
    </lineage>
</organism>
<evidence type="ECO:0000313" key="1">
    <source>
        <dbReference type="EMBL" id="KGF30491.1"/>
    </source>
</evidence>
<dbReference type="AlphaFoldDB" id="A0A095Z7Z9"/>
<reference evidence="1 2" key="1">
    <citation type="submission" date="2014-07" db="EMBL/GenBank/DDBJ databases">
        <authorList>
            <person name="McCorrison J."/>
            <person name="Sanka R."/>
            <person name="Torralba M."/>
            <person name="Gillis M."/>
            <person name="Haft D.H."/>
            <person name="Methe B."/>
            <person name="Sutton G."/>
            <person name="Nelson K.E."/>
        </authorList>
    </citation>
    <scope>NUCLEOTIDE SEQUENCE [LARGE SCALE GENOMIC DNA]</scope>
    <source>
        <strain evidence="1 2">DNF00040</strain>
    </source>
</reference>
<evidence type="ECO:0008006" key="3">
    <source>
        <dbReference type="Google" id="ProtNLM"/>
    </source>
</evidence>
<accession>A0A095Z7Z9</accession>
<comment type="caution">
    <text evidence="1">The sequence shown here is derived from an EMBL/GenBank/DDBJ whole genome shotgun (WGS) entry which is preliminary data.</text>
</comment>
<evidence type="ECO:0000313" key="2">
    <source>
        <dbReference type="Proteomes" id="UP000029629"/>
    </source>
</evidence>
<sequence>MYCTMEDLRLVVPPQTLVWLSNDEHDATEPNVAIVQESIRQATEQVNAYIRNRYTLPLEPIPTLVKDITVNLARHWLYSRRPEGHDFPEAVTRTYKDALALLAMIRDNKVSLGIRNDEADAPEPGAMKVKAKPKLFDWSRYK</sequence>
<dbReference type="Proteomes" id="UP000029629">
    <property type="component" value="Unassembled WGS sequence"/>
</dbReference>
<proteinExistence type="predicted"/>